<keyword evidence="3" id="KW-0695">RNA-directed DNA polymerase</keyword>
<evidence type="ECO:0000313" key="4">
    <source>
        <dbReference type="EMBL" id="CAA6826939.1"/>
    </source>
</evidence>
<name>A0A6S6U5D8_9BACT</name>
<evidence type="ECO:0000313" key="3">
    <source>
        <dbReference type="EMBL" id="CAA6826935.1"/>
    </source>
</evidence>
<dbReference type="InterPro" id="IPR036366">
    <property type="entry name" value="PGBDSf"/>
</dbReference>
<feature type="signal peptide" evidence="1">
    <location>
        <begin position="1"/>
        <end position="22"/>
    </location>
</feature>
<gene>
    <name evidence="3" type="ORF">HELGO_WM8770</name>
    <name evidence="4" type="ORF">HELGO_WM8771</name>
</gene>
<dbReference type="AlphaFoldDB" id="A0A6S6U5D8"/>
<dbReference type="Pfam" id="PF01471">
    <property type="entry name" value="PG_binding_1"/>
    <property type="match status" value="1"/>
</dbReference>
<reference evidence="3" key="1">
    <citation type="submission" date="2020-01" db="EMBL/GenBank/DDBJ databases">
        <authorList>
            <person name="Meier V. D."/>
            <person name="Meier V D."/>
        </authorList>
    </citation>
    <scope>NUCLEOTIDE SEQUENCE</scope>
    <source>
        <strain evidence="3">HLG_WM_MAG_05</strain>
    </source>
</reference>
<dbReference type="EC" id="2.7.7.49" evidence="3"/>
<accession>A0A6S6U5D8</accession>
<proteinExistence type="predicted"/>
<sequence length="494" mass="52529">MTIKETLRLSLIAVAVVSSAQAAAIDGDDLPPAKPGQCFTKAFFPAKYATSTERVLASQASEKVQVIPAKYGWGTEKIKVTDGTQKTVTVPATYKTVYERVMSKPAAKTWRTALGKNAPEASHTLMNAAQSAGMNTGAAQPGSCFYECYAPAKYQKITEKVLASEASERMLAVPAQYKTVTKRILVSEGTEKLVKSPAQYKNVKERVMVSPARTEWKKTKCGDRGCNQSEVVCLVEVPAVYKTVTKKVVAKPVATRKVTTPPVYKTVNIQQLVAPASSKSIPVPATYKTITKTQKVANGQYGWTNSASNCSNALSTGMAASGGATVNNASGASNASAASAGSRLSSSARATGNKVCLTAASAQYNKVSKRVVATPARTKVITTPAKYTTVKVKKLIAPASERRMAIPATYKTVTKKRMVADGYAKWVPIVCKTSMTPEMIGRVQQALKAAGYYKGPIDRIWGSASKSATRSYQKAKGLPVAGLSVATMQSLGLY</sequence>
<protein>
    <submittedName>
        <fullName evidence="3">Retron-type RNA-directed DNA polymerase (EC)</fullName>
        <ecNumber evidence="3">2.7.7.49</ecNumber>
    </submittedName>
</protein>
<evidence type="ECO:0000259" key="2">
    <source>
        <dbReference type="Pfam" id="PF01471"/>
    </source>
</evidence>
<dbReference type="Gene3D" id="1.10.101.10">
    <property type="entry name" value="PGBD-like superfamily/PGBD"/>
    <property type="match status" value="1"/>
</dbReference>
<dbReference type="SUPFAM" id="SSF47090">
    <property type="entry name" value="PGBD-like"/>
    <property type="match status" value="1"/>
</dbReference>
<dbReference type="EMBL" id="CACVAU010000090">
    <property type="protein sequence ID" value="CAA6826939.1"/>
    <property type="molecule type" value="Genomic_DNA"/>
</dbReference>
<evidence type="ECO:0000256" key="1">
    <source>
        <dbReference type="SAM" id="SignalP"/>
    </source>
</evidence>
<feature type="domain" description="Peptidoglycan binding-like" evidence="2">
    <location>
        <begin position="440"/>
        <end position="480"/>
    </location>
</feature>
<keyword evidence="3" id="KW-0548">Nucleotidyltransferase</keyword>
<dbReference type="GO" id="GO:0003964">
    <property type="term" value="F:RNA-directed DNA polymerase activity"/>
    <property type="evidence" value="ECO:0007669"/>
    <property type="project" value="UniProtKB-KW"/>
</dbReference>
<feature type="chain" id="PRO_5038254388" evidence="1">
    <location>
        <begin position="23"/>
        <end position="494"/>
    </location>
</feature>
<organism evidence="3">
    <name type="scientific">uncultured Sulfurovum sp</name>
    <dbReference type="NCBI Taxonomy" id="269237"/>
    <lineage>
        <taxon>Bacteria</taxon>
        <taxon>Pseudomonadati</taxon>
        <taxon>Campylobacterota</taxon>
        <taxon>Epsilonproteobacteria</taxon>
        <taxon>Campylobacterales</taxon>
        <taxon>Sulfurovaceae</taxon>
        <taxon>Sulfurovum</taxon>
        <taxon>environmental samples</taxon>
    </lineage>
</organism>
<keyword evidence="1" id="KW-0732">Signal</keyword>
<dbReference type="InterPro" id="IPR036365">
    <property type="entry name" value="PGBD-like_sf"/>
</dbReference>
<dbReference type="InterPro" id="IPR002477">
    <property type="entry name" value="Peptidoglycan-bd-like"/>
</dbReference>
<dbReference type="EMBL" id="CACVAU010000090">
    <property type="protein sequence ID" value="CAA6826935.1"/>
    <property type="molecule type" value="Genomic_DNA"/>
</dbReference>
<keyword evidence="3" id="KW-0808">Transferase</keyword>